<dbReference type="EMBL" id="MSIF01000001">
    <property type="protein sequence ID" value="OLF14304.1"/>
    <property type="molecule type" value="Genomic_DNA"/>
</dbReference>
<feature type="transmembrane region" description="Helical" evidence="2">
    <location>
        <begin position="7"/>
        <end position="23"/>
    </location>
</feature>
<evidence type="ECO:0000256" key="1">
    <source>
        <dbReference type="SAM" id="MobiDB-lite"/>
    </source>
</evidence>
<gene>
    <name evidence="3" type="ORF">BLA60_03980</name>
</gene>
<reference evidence="3 4" key="1">
    <citation type="submission" date="2016-12" db="EMBL/GenBank/DDBJ databases">
        <title>The draft genome sequence of Actinophytocola xinjiangensis.</title>
        <authorList>
            <person name="Wang W."/>
            <person name="Yuan L."/>
        </authorList>
    </citation>
    <scope>NUCLEOTIDE SEQUENCE [LARGE SCALE GENOMIC DNA]</scope>
    <source>
        <strain evidence="3 4">CGMCC 4.4663</strain>
    </source>
</reference>
<comment type="caution">
    <text evidence="3">The sequence shown here is derived from an EMBL/GenBank/DDBJ whole genome shotgun (WGS) entry which is preliminary data.</text>
</comment>
<keyword evidence="2" id="KW-0472">Membrane</keyword>
<accession>A0A7Z1B070</accession>
<keyword evidence="2" id="KW-0812">Transmembrane</keyword>
<sequence length="365" mass="39453">MMVSDKAYLTVTAVVSVLVLMLASLTGVAWWLSVPFCLLIMVGGLLAKRHVENKRVVAPAPPSMSYQPPPPPATVSVQGIALPSAHPDYRFLLHGTIVWRLPGPHASPHPRPEQLAIDALRERAARFTEGESPADVDLLATRLGTELSFPRPDRTGTLEVWAQDTILAIPDDDRVRLNKIAAVRKNEEVWDHERAYERNKRAYLRDDVLTTTSSAVVWWLAQDTTRVSDTVSLIGTLAQLVAAAQNREVEPLFQSFVRDLSEAGEIVERGADTEPDPDLDALDRLMANLVPDDSGPEQADLADRLAGIAEEAGATDLASVIRERFGAPVFTEQDSWFAGLAAQPGAPGPQDSSPGTNGTSPPAAG</sequence>
<proteinExistence type="predicted"/>
<evidence type="ECO:0000256" key="2">
    <source>
        <dbReference type="SAM" id="Phobius"/>
    </source>
</evidence>
<evidence type="ECO:0000313" key="4">
    <source>
        <dbReference type="Proteomes" id="UP000185696"/>
    </source>
</evidence>
<feature type="compositionally biased region" description="Low complexity" evidence="1">
    <location>
        <begin position="338"/>
        <end position="350"/>
    </location>
</feature>
<dbReference type="AlphaFoldDB" id="A0A7Z1B070"/>
<organism evidence="3 4">
    <name type="scientific">Actinophytocola xinjiangensis</name>
    <dbReference type="NCBI Taxonomy" id="485602"/>
    <lineage>
        <taxon>Bacteria</taxon>
        <taxon>Bacillati</taxon>
        <taxon>Actinomycetota</taxon>
        <taxon>Actinomycetes</taxon>
        <taxon>Pseudonocardiales</taxon>
        <taxon>Pseudonocardiaceae</taxon>
    </lineage>
</organism>
<feature type="compositionally biased region" description="Polar residues" evidence="1">
    <location>
        <begin position="351"/>
        <end position="365"/>
    </location>
</feature>
<evidence type="ECO:0000313" key="3">
    <source>
        <dbReference type="EMBL" id="OLF14304.1"/>
    </source>
</evidence>
<keyword evidence="2" id="KW-1133">Transmembrane helix</keyword>
<protein>
    <submittedName>
        <fullName evidence="3">Uncharacterized protein</fullName>
    </submittedName>
</protein>
<keyword evidence="4" id="KW-1185">Reference proteome</keyword>
<dbReference type="Proteomes" id="UP000185696">
    <property type="component" value="Unassembled WGS sequence"/>
</dbReference>
<feature type="region of interest" description="Disordered" evidence="1">
    <location>
        <begin position="336"/>
        <end position="365"/>
    </location>
</feature>
<name>A0A7Z1B070_9PSEU</name>